<dbReference type="EMBL" id="DS743283">
    <property type="protein sequence ID" value="EEC07563.1"/>
    <property type="molecule type" value="Genomic_DNA"/>
</dbReference>
<keyword evidence="5 10" id="KW-1133">Transmembrane helix</keyword>
<dbReference type="EMBL" id="ABJB010883745">
    <property type="status" value="NOT_ANNOTATED_CDS"/>
    <property type="molecule type" value="Genomic_DNA"/>
</dbReference>
<dbReference type="STRING" id="6945.B7PLU1"/>
<evidence type="ECO:0000313" key="14">
    <source>
        <dbReference type="Proteomes" id="UP000001555"/>
    </source>
</evidence>
<keyword evidence="9" id="KW-0807">Transducer</keyword>
<dbReference type="PROSITE" id="PS50262">
    <property type="entry name" value="G_PROTEIN_RECEP_F1_2"/>
    <property type="match status" value="1"/>
</dbReference>
<dbReference type="VEuPathDB" id="VectorBase:ISCP_014077"/>
<keyword evidence="8 12" id="KW-0675">Receptor</keyword>
<dbReference type="Proteomes" id="UP000001555">
    <property type="component" value="Unassembled WGS sequence"/>
</dbReference>
<evidence type="ECO:0000256" key="6">
    <source>
        <dbReference type="ARBA" id="ARBA00023040"/>
    </source>
</evidence>
<feature type="transmembrane region" description="Helical" evidence="10">
    <location>
        <begin position="128"/>
        <end position="148"/>
    </location>
</feature>
<comment type="subcellular location">
    <subcellularLocation>
        <location evidence="1">Cell membrane</location>
        <topology evidence="1">Multi-pass membrane protein</topology>
    </subcellularLocation>
</comment>
<dbReference type="FunFam" id="1.20.1070.10:FF:000604">
    <property type="entry name" value="G protein-coupled receptor, putative"/>
    <property type="match status" value="1"/>
</dbReference>
<evidence type="ECO:0000313" key="13">
    <source>
        <dbReference type="EnsemblMetazoa" id="ISCW005601-PA"/>
    </source>
</evidence>
<organism>
    <name type="scientific">Ixodes scapularis</name>
    <name type="common">Black-legged tick</name>
    <name type="synonym">Deer tick</name>
    <dbReference type="NCBI Taxonomy" id="6945"/>
    <lineage>
        <taxon>Eukaryota</taxon>
        <taxon>Metazoa</taxon>
        <taxon>Ecdysozoa</taxon>
        <taxon>Arthropoda</taxon>
        <taxon>Chelicerata</taxon>
        <taxon>Arachnida</taxon>
        <taxon>Acari</taxon>
        <taxon>Parasitiformes</taxon>
        <taxon>Ixodida</taxon>
        <taxon>Ixodoidea</taxon>
        <taxon>Ixodidae</taxon>
        <taxon>Ixodinae</taxon>
        <taxon>Ixodes</taxon>
    </lineage>
</organism>
<protein>
    <submittedName>
        <fullName evidence="12 13">G protein-coupled receptor, putative</fullName>
        <ecNumber evidence="12">2.7.11.14</ecNumber>
    </submittedName>
</protein>
<dbReference type="EnsemblMetazoa" id="ISCW005601-RA">
    <property type="protein sequence ID" value="ISCW005601-PA"/>
    <property type="gene ID" value="ISCW005601"/>
</dbReference>
<dbReference type="AlphaFoldDB" id="B7PLU1"/>
<dbReference type="EC" id="2.7.11.14" evidence="12"/>
<comment type="similarity">
    <text evidence="2">Belongs to the G-protein coupled receptor 1 family.</text>
</comment>
<evidence type="ECO:0000256" key="4">
    <source>
        <dbReference type="ARBA" id="ARBA00022692"/>
    </source>
</evidence>
<dbReference type="GO" id="GO:0035237">
    <property type="term" value="F:corazonin receptor activity"/>
    <property type="evidence" value="ECO:0000318"/>
    <property type="project" value="GO_Central"/>
</dbReference>
<dbReference type="InterPro" id="IPR017452">
    <property type="entry name" value="GPCR_Rhodpsn_7TM"/>
</dbReference>
<evidence type="ECO:0000313" key="12">
    <source>
        <dbReference type="EMBL" id="EEC07563.1"/>
    </source>
</evidence>
<evidence type="ECO:0000256" key="1">
    <source>
        <dbReference type="ARBA" id="ARBA00004651"/>
    </source>
</evidence>
<dbReference type="OrthoDB" id="6435638at2759"/>
<keyword evidence="14" id="KW-1185">Reference proteome</keyword>
<evidence type="ECO:0000256" key="9">
    <source>
        <dbReference type="ARBA" id="ARBA00023224"/>
    </source>
</evidence>
<dbReference type="InParanoid" id="B7PLU1"/>
<keyword evidence="6" id="KW-0297">G-protein coupled receptor</keyword>
<dbReference type="GO" id="GO:0005886">
    <property type="term" value="C:plasma membrane"/>
    <property type="evidence" value="ECO:0000318"/>
    <property type="project" value="GO_Central"/>
</dbReference>
<keyword evidence="3" id="KW-1003">Cell membrane</keyword>
<dbReference type="PANTHER" id="PTHR24230:SF163">
    <property type="entry name" value="CORAZONIN RECEPTOR, ISOFORM B"/>
    <property type="match status" value="1"/>
</dbReference>
<dbReference type="PANTHER" id="PTHR24230">
    <property type="entry name" value="G-PROTEIN COUPLED RECEPTOR"/>
    <property type="match status" value="1"/>
</dbReference>
<keyword evidence="12" id="KW-0808">Transferase</keyword>
<sequence>MGHELQDNFVWPTCVNVTCLSVNASNGSAENATEAPSAPTLTTGALVRVVVLLVIATLSLVGNSATLVSIWHMSRAARSSLYLLLAHLSVADLLVTAWCVLAEAAWTATVQWLGGDLLCKLFKYMQMFSLYLSTFILVVIGYDQLLALRYPMERARNRKCTKRLILAVWVLSALLSLPQVSRCYDC</sequence>
<evidence type="ECO:0000256" key="5">
    <source>
        <dbReference type="ARBA" id="ARBA00022989"/>
    </source>
</evidence>
<keyword evidence="7 10" id="KW-0472">Membrane</keyword>
<feature type="transmembrane region" description="Helical" evidence="10">
    <location>
        <begin position="82"/>
        <end position="108"/>
    </location>
</feature>
<dbReference type="PRINTS" id="PR00237">
    <property type="entry name" value="GPCRRHODOPSN"/>
</dbReference>
<dbReference type="PaxDb" id="6945-B7PLU1"/>
<dbReference type="VEuPathDB" id="VectorBase:ISCI005601"/>
<dbReference type="GO" id="GO:0007218">
    <property type="term" value="P:neuropeptide signaling pathway"/>
    <property type="evidence" value="ECO:0000318"/>
    <property type="project" value="GO_Central"/>
</dbReference>
<dbReference type="VEuPathDB" id="VectorBase:ISCW005601"/>
<dbReference type="Gene3D" id="1.20.1070.10">
    <property type="entry name" value="Rhodopsin 7-helix transmembrane proteins"/>
    <property type="match status" value="1"/>
</dbReference>
<evidence type="ECO:0000256" key="2">
    <source>
        <dbReference type="ARBA" id="ARBA00010663"/>
    </source>
</evidence>
<evidence type="ECO:0000256" key="10">
    <source>
        <dbReference type="SAM" id="Phobius"/>
    </source>
</evidence>
<dbReference type="Pfam" id="PF00001">
    <property type="entry name" value="7tm_1"/>
    <property type="match status" value="1"/>
</dbReference>
<evidence type="ECO:0000256" key="8">
    <source>
        <dbReference type="ARBA" id="ARBA00023170"/>
    </source>
</evidence>
<dbReference type="GO" id="GO:0050254">
    <property type="term" value="F:rhodopsin kinase activity"/>
    <property type="evidence" value="ECO:0007669"/>
    <property type="project" value="UniProtKB-EC"/>
</dbReference>
<dbReference type="HOGENOM" id="CLU_009579_29_4_1"/>
<evidence type="ECO:0000256" key="3">
    <source>
        <dbReference type="ARBA" id="ARBA00022475"/>
    </source>
</evidence>
<gene>
    <name evidence="12" type="ORF">IscW_ISCW005601</name>
</gene>
<evidence type="ECO:0000259" key="11">
    <source>
        <dbReference type="PROSITE" id="PS50262"/>
    </source>
</evidence>
<reference evidence="13" key="2">
    <citation type="submission" date="2020-05" db="UniProtKB">
        <authorList>
            <consortium name="EnsemblMetazoa"/>
        </authorList>
    </citation>
    <scope>IDENTIFICATION</scope>
    <source>
        <strain evidence="13">wikel</strain>
    </source>
</reference>
<name>B7PLU1_IXOSC</name>
<evidence type="ECO:0000256" key="7">
    <source>
        <dbReference type="ARBA" id="ARBA00023136"/>
    </source>
</evidence>
<reference evidence="12 14" key="1">
    <citation type="submission" date="2008-03" db="EMBL/GenBank/DDBJ databases">
        <title>Annotation of Ixodes scapularis.</title>
        <authorList>
            <consortium name="Ixodes scapularis Genome Project Consortium"/>
            <person name="Caler E."/>
            <person name="Hannick L.I."/>
            <person name="Bidwell S."/>
            <person name="Joardar V."/>
            <person name="Thiagarajan M."/>
            <person name="Amedeo P."/>
            <person name="Galinsky K.J."/>
            <person name="Schobel S."/>
            <person name="Inman J."/>
            <person name="Hostetler J."/>
            <person name="Miller J."/>
            <person name="Hammond M."/>
            <person name="Megy K."/>
            <person name="Lawson D."/>
            <person name="Kodira C."/>
            <person name="Sutton G."/>
            <person name="Meyer J."/>
            <person name="Hill C.A."/>
            <person name="Birren B."/>
            <person name="Nene V."/>
            <person name="Collins F."/>
            <person name="Alarcon-Chaidez F."/>
            <person name="Wikel S."/>
            <person name="Strausberg R."/>
        </authorList>
    </citation>
    <scope>NUCLEOTIDE SEQUENCE [LARGE SCALE GENOMIC DNA]</scope>
    <source>
        <strain evidence="14">Wikel</strain>
        <strain evidence="12">Wikel colony</strain>
    </source>
</reference>
<accession>B7PLU1</accession>
<feature type="transmembrane region" description="Helical" evidence="10">
    <location>
        <begin position="45"/>
        <end position="70"/>
    </location>
</feature>
<feature type="domain" description="G-protein coupled receptors family 1 profile" evidence="11">
    <location>
        <begin position="62"/>
        <end position="186"/>
    </location>
</feature>
<proteinExistence type="inferred from homology"/>
<dbReference type="SUPFAM" id="SSF81321">
    <property type="entry name" value="Family A G protein-coupled receptor-like"/>
    <property type="match status" value="1"/>
</dbReference>
<keyword evidence="4 10" id="KW-0812">Transmembrane</keyword>
<dbReference type="InterPro" id="IPR000276">
    <property type="entry name" value="GPCR_Rhodpsn"/>
</dbReference>